<comment type="caution">
    <text evidence="1">The sequence shown here is derived from an EMBL/GenBank/DDBJ whole genome shotgun (WGS) entry which is preliminary data.</text>
</comment>
<evidence type="ECO:0008006" key="3">
    <source>
        <dbReference type="Google" id="ProtNLM"/>
    </source>
</evidence>
<reference evidence="2" key="1">
    <citation type="journal article" date="2019" name="Int. J. Syst. Evol. Microbiol.">
        <title>The Global Catalogue of Microorganisms (GCM) 10K type strain sequencing project: providing services to taxonomists for standard genome sequencing and annotation.</title>
        <authorList>
            <consortium name="The Broad Institute Genomics Platform"/>
            <consortium name="The Broad Institute Genome Sequencing Center for Infectious Disease"/>
            <person name="Wu L."/>
            <person name="Ma J."/>
        </authorList>
    </citation>
    <scope>NUCLEOTIDE SEQUENCE [LARGE SCALE GENOMIC DNA]</scope>
    <source>
        <strain evidence="2">JCM 17986</strain>
    </source>
</reference>
<evidence type="ECO:0000313" key="1">
    <source>
        <dbReference type="EMBL" id="GAA4962051.1"/>
    </source>
</evidence>
<dbReference type="EMBL" id="BAABHS010000008">
    <property type="protein sequence ID" value="GAA4962051.1"/>
    <property type="molecule type" value="Genomic_DNA"/>
</dbReference>
<gene>
    <name evidence="1" type="ORF">GCM10023205_27180</name>
</gene>
<sequence>MPAQRFVNLVVRALLRSPGLGRVVGGRLVTLYVVGRKSKRRFAVPVAYLSEGEDLLIGTSAAWLRNLRTGESLAIRLRGRLRQADVRISARQAEVVGAYAHMARVNPTFAKFNRIRVSEDGRPDPGDLELVWLGGARVLRLTPR</sequence>
<keyword evidence="2" id="KW-1185">Reference proteome</keyword>
<accession>A0ABP9H4M7</accession>
<organism evidence="1 2">
    <name type="scientific">Yinghuangia aomiensis</name>
    <dbReference type="NCBI Taxonomy" id="676205"/>
    <lineage>
        <taxon>Bacteria</taxon>
        <taxon>Bacillati</taxon>
        <taxon>Actinomycetota</taxon>
        <taxon>Actinomycetes</taxon>
        <taxon>Kitasatosporales</taxon>
        <taxon>Streptomycetaceae</taxon>
        <taxon>Yinghuangia</taxon>
    </lineage>
</organism>
<dbReference type="Gene3D" id="2.30.110.10">
    <property type="entry name" value="Electron Transport, Fmn-binding Protein, Chain A"/>
    <property type="match status" value="1"/>
</dbReference>
<protein>
    <recommendedName>
        <fullName evidence="3">Deazaflavin-dependent oxidoreductase, nitroreductase family</fullName>
    </recommendedName>
</protein>
<evidence type="ECO:0000313" key="2">
    <source>
        <dbReference type="Proteomes" id="UP001500466"/>
    </source>
</evidence>
<name>A0ABP9H4M7_9ACTN</name>
<dbReference type="InterPro" id="IPR012349">
    <property type="entry name" value="Split_barrel_FMN-bd"/>
</dbReference>
<dbReference type="RefSeq" id="WP_345675680.1">
    <property type="nucleotide sequence ID" value="NZ_BAABHS010000008.1"/>
</dbReference>
<proteinExistence type="predicted"/>
<dbReference type="Proteomes" id="UP001500466">
    <property type="component" value="Unassembled WGS sequence"/>
</dbReference>